<evidence type="ECO:0000259" key="3">
    <source>
        <dbReference type="Pfam" id="PF03050"/>
    </source>
</evidence>
<evidence type="ECO:0000259" key="6">
    <source>
        <dbReference type="Pfam" id="PF13817"/>
    </source>
</evidence>
<evidence type="ECO:0000259" key="4">
    <source>
        <dbReference type="Pfam" id="PF13005"/>
    </source>
</evidence>
<evidence type="ECO:0000313" key="7">
    <source>
        <dbReference type="EMBL" id="KGT73155.1"/>
    </source>
</evidence>
<feature type="domain" description="Transposase IS66 zinc-finger binding" evidence="4">
    <location>
        <begin position="129"/>
        <end position="172"/>
    </location>
</feature>
<accession>A0A0A3XFS7</accession>
<feature type="region of interest" description="Disordered" evidence="2">
    <location>
        <begin position="88"/>
        <end position="113"/>
    </location>
</feature>
<dbReference type="InterPro" id="IPR039552">
    <property type="entry name" value="IS66_C"/>
</dbReference>
<dbReference type="EMBL" id="JRPN01000063">
    <property type="protein sequence ID" value="KGT73155.1"/>
    <property type="molecule type" value="Genomic_DNA"/>
</dbReference>
<dbReference type="Pfam" id="PF13817">
    <property type="entry name" value="DDE_Tnp_IS66_C"/>
    <property type="match status" value="1"/>
</dbReference>
<feature type="coiled-coil region" evidence="1">
    <location>
        <begin position="12"/>
        <end position="60"/>
    </location>
</feature>
<name>A0A0A3XFS7_BRAJP</name>
<gene>
    <name evidence="7" type="ORF">MA20_46075</name>
</gene>
<protein>
    <submittedName>
        <fullName evidence="7">Transposase</fullName>
    </submittedName>
</protein>
<feature type="domain" description="Transposase IS66 central" evidence="3">
    <location>
        <begin position="189"/>
        <end position="477"/>
    </location>
</feature>
<keyword evidence="1" id="KW-0175">Coiled coil</keyword>
<dbReference type="InterPro" id="IPR024463">
    <property type="entry name" value="Transposase_TnpC_homeodom"/>
</dbReference>
<dbReference type="Proteomes" id="UP000030377">
    <property type="component" value="Unassembled WGS sequence"/>
</dbReference>
<reference evidence="7 8" key="1">
    <citation type="submission" date="2014-09" db="EMBL/GenBank/DDBJ databases">
        <title>Draft genome of Bradyrhizobium japonicum Is-34.</title>
        <authorList>
            <person name="Tsurumaru H."/>
            <person name="Yamakawa T."/>
            <person name="Hashimoto S."/>
            <person name="Okizaki K."/>
            <person name="Kanesaki Y."/>
            <person name="Yoshikawa H."/>
            <person name="Yajima S."/>
        </authorList>
    </citation>
    <scope>NUCLEOTIDE SEQUENCE [LARGE SCALE GENOMIC DNA]</scope>
    <source>
        <strain evidence="7 8">Is-34</strain>
    </source>
</reference>
<dbReference type="RefSeq" id="WP_028182369.1">
    <property type="nucleotide sequence ID" value="NZ_JRPN01000063.1"/>
</dbReference>
<dbReference type="InterPro" id="IPR004291">
    <property type="entry name" value="Transposase_IS66_central"/>
</dbReference>
<feature type="domain" description="Transposase IS66 C-terminal" evidence="6">
    <location>
        <begin position="484"/>
        <end position="522"/>
    </location>
</feature>
<dbReference type="AlphaFoldDB" id="A0A0A3XFS7"/>
<evidence type="ECO:0000256" key="1">
    <source>
        <dbReference type="SAM" id="Coils"/>
    </source>
</evidence>
<dbReference type="NCBIfam" id="NF033517">
    <property type="entry name" value="transpos_IS66"/>
    <property type="match status" value="1"/>
</dbReference>
<proteinExistence type="predicted"/>
<evidence type="ECO:0000313" key="8">
    <source>
        <dbReference type="Proteomes" id="UP000030377"/>
    </source>
</evidence>
<organism evidence="7 8">
    <name type="scientific">Bradyrhizobium japonicum</name>
    <dbReference type="NCBI Taxonomy" id="375"/>
    <lineage>
        <taxon>Bacteria</taxon>
        <taxon>Pseudomonadati</taxon>
        <taxon>Pseudomonadota</taxon>
        <taxon>Alphaproteobacteria</taxon>
        <taxon>Hyphomicrobiales</taxon>
        <taxon>Nitrobacteraceae</taxon>
        <taxon>Bradyrhizobium</taxon>
    </lineage>
</organism>
<sequence>MSETTDQLPTDIEALQALVAAARAERDAAIAKCDAAIIERDQALSQMDRLQHLLRQLQRAQFGRRSEKLDPEQLQLAIEDIEQAIAGDEAVQDRKDTAGARQRAERRRASRGALPAHLPHIDVTIAPEDTNCPCCRTPLHVIGEETSRRLDVVPAQFRVIVTHRPKYACRACTDGVVQAPAPERLIKGGLPTEAMVAHVLVAKYAWHLPLYRQAQMLLAQGIDIKRSVLAFWVGYAGAELRPLWLRLREIILTANKIAVDETTAPVLDPGRGRTKKGFFWAIARDDRPWGGADPPAVAYTYAPGRGAVHALKLLDGYRGIVQCDGYTVYKTIADTAPDAAITLAFCWAHLRRRFFDVVQDGPAPIASEALERIAALYAIEKTIRGRSADERRAIRQERSKPLVLALKAWFEQQLTRVSGKATIAEHIRYALNHWVGLMRFLDDGRIELDTNIVERSIRPLILNRKNALFAGHDEGAENWACIASLIETCKLCGVEPQAYLTDVLTRLVNLWPASRLDELMPWAWSAEQAKSLAA</sequence>
<evidence type="ECO:0000256" key="2">
    <source>
        <dbReference type="SAM" id="MobiDB-lite"/>
    </source>
</evidence>
<comment type="caution">
    <text evidence="7">The sequence shown here is derived from an EMBL/GenBank/DDBJ whole genome shotgun (WGS) entry which is preliminary data.</text>
</comment>
<dbReference type="InterPro" id="IPR052344">
    <property type="entry name" value="Transposase-related"/>
</dbReference>
<evidence type="ECO:0000259" key="5">
    <source>
        <dbReference type="Pfam" id="PF13007"/>
    </source>
</evidence>
<dbReference type="PANTHER" id="PTHR33678">
    <property type="entry name" value="BLL1576 PROTEIN"/>
    <property type="match status" value="1"/>
</dbReference>
<dbReference type="PANTHER" id="PTHR33678:SF1">
    <property type="entry name" value="BLL1576 PROTEIN"/>
    <property type="match status" value="1"/>
</dbReference>
<dbReference type="Pfam" id="PF03050">
    <property type="entry name" value="DDE_Tnp_IS66"/>
    <property type="match status" value="1"/>
</dbReference>
<dbReference type="InterPro" id="IPR024474">
    <property type="entry name" value="Znf_dom_IS66"/>
</dbReference>
<dbReference type="Pfam" id="PF13005">
    <property type="entry name" value="zf-IS66"/>
    <property type="match status" value="1"/>
</dbReference>
<feature type="domain" description="Transposase TnpC homeodomain" evidence="5">
    <location>
        <begin position="49"/>
        <end position="123"/>
    </location>
</feature>
<dbReference type="Pfam" id="PF13007">
    <property type="entry name" value="LZ_Tnp_IS66"/>
    <property type="match status" value="1"/>
</dbReference>